<gene>
    <name evidence="1" type="ORF">NDU88_000126</name>
</gene>
<protein>
    <submittedName>
        <fullName evidence="1">Uncharacterized protein</fullName>
    </submittedName>
</protein>
<dbReference type="EMBL" id="JANPWB010000013">
    <property type="protein sequence ID" value="KAJ1102682.1"/>
    <property type="molecule type" value="Genomic_DNA"/>
</dbReference>
<dbReference type="AlphaFoldDB" id="A0AAV7MGZ1"/>
<evidence type="ECO:0000313" key="1">
    <source>
        <dbReference type="EMBL" id="KAJ1102682.1"/>
    </source>
</evidence>
<organism evidence="1 2">
    <name type="scientific">Pleurodeles waltl</name>
    <name type="common">Iberian ribbed newt</name>
    <dbReference type="NCBI Taxonomy" id="8319"/>
    <lineage>
        <taxon>Eukaryota</taxon>
        <taxon>Metazoa</taxon>
        <taxon>Chordata</taxon>
        <taxon>Craniata</taxon>
        <taxon>Vertebrata</taxon>
        <taxon>Euteleostomi</taxon>
        <taxon>Amphibia</taxon>
        <taxon>Batrachia</taxon>
        <taxon>Caudata</taxon>
        <taxon>Salamandroidea</taxon>
        <taxon>Salamandridae</taxon>
        <taxon>Pleurodelinae</taxon>
        <taxon>Pleurodeles</taxon>
    </lineage>
</organism>
<reference evidence="1" key="1">
    <citation type="journal article" date="2022" name="bioRxiv">
        <title>Sequencing and chromosome-scale assembly of the giantPleurodeles waltlgenome.</title>
        <authorList>
            <person name="Brown T."/>
            <person name="Elewa A."/>
            <person name="Iarovenko S."/>
            <person name="Subramanian E."/>
            <person name="Araus A.J."/>
            <person name="Petzold A."/>
            <person name="Susuki M."/>
            <person name="Suzuki K.-i.T."/>
            <person name="Hayashi T."/>
            <person name="Toyoda A."/>
            <person name="Oliveira C."/>
            <person name="Osipova E."/>
            <person name="Leigh N.D."/>
            <person name="Simon A."/>
            <person name="Yun M.H."/>
        </authorList>
    </citation>
    <scope>NUCLEOTIDE SEQUENCE</scope>
    <source>
        <strain evidence="1">20211129_DDA</strain>
        <tissue evidence="1">Liver</tissue>
    </source>
</reference>
<accession>A0AAV7MGZ1</accession>
<proteinExistence type="predicted"/>
<dbReference type="Proteomes" id="UP001066276">
    <property type="component" value="Chromosome 9"/>
</dbReference>
<evidence type="ECO:0000313" key="2">
    <source>
        <dbReference type="Proteomes" id="UP001066276"/>
    </source>
</evidence>
<comment type="caution">
    <text evidence="1">The sequence shown here is derived from an EMBL/GenBank/DDBJ whole genome shotgun (WGS) entry which is preliminary data.</text>
</comment>
<sequence length="117" mass="12654">MNLWQPRIQVGSFFVRPLGVDSAALEPLGDATRRRHSESPLGDATGAAASRLSLYSSMTVGTPVDFLRDFLRVDWGRVCDVRIWPSSLGPALGCMSIHDESCCGVVKKHVPSGVITL</sequence>
<keyword evidence="2" id="KW-1185">Reference proteome</keyword>
<name>A0AAV7MGZ1_PLEWA</name>